<protein>
    <submittedName>
        <fullName evidence="1">Uncharacterized protein</fullName>
    </submittedName>
</protein>
<evidence type="ECO:0000313" key="2">
    <source>
        <dbReference type="Proteomes" id="UP001500909"/>
    </source>
</evidence>
<proteinExistence type="predicted"/>
<keyword evidence="2" id="KW-1185">Reference proteome</keyword>
<dbReference type="Proteomes" id="UP001500909">
    <property type="component" value="Unassembled WGS sequence"/>
</dbReference>
<comment type="caution">
    <text evidence="1">The sequence shown here is derived from an EMBL/GenBank/DDBJ whole genome shotgun (WGS) entry which is preliminary data.</text>
</comment>
<sequence length="120" mass="12698">MARPASGDVTVVMGSLPGVEIYQVAVTTCPGRRTGQSVSHKKWTLRTTDARRDHACEGVPLDGGLPPICLAPTPPVLSNTCPGHEDAITAARDRGGTPSESDLRISIVSACLHRFLRCAH</sequence>
<accession>A0ABN1AQM5</accession>
<dbReference type="EMBL" id="BAAABY010000039">
    <property type="protein sequence ID" value="GAA0481936.1"/>
    <property type="molecule type" value="Genomic_DNA"/>
</dbReference>
<reference evidence="1 2" key="1">
    <citation type="journal article" date="2019" name="Int. J. Syst. Evol. Microbiol.">
        <title>The Global Catalogue of Microorganisms (GCM) 10K type strain sequencing project: providing services to taxonomists for standard genome sequencing and annotation.</title>
        <authorList>
            <consortium name="The Broad Institute Genomics Platform"/>
            <consortium name="The Broad Institute Genome Sequencing Center for Infectious Disease"/>
            <person name="Wu L."/>
            <person name="Ma J."/>
        </authorList>
    </citation>
    <scope>NUCLEOTIDE SEQUENCE [LARGE SCALE GENOMIC DNA]</scope>
    <source>
        <strain evidence="1 2">JCM 4805</strain>
    </source>
</reference>
<organism evidence="1 2">
    <name type="scientific">Streptomyces olivaceiscleroticus</name>
    <dbReference type="NCBI Taxonomy" id="68245"/>
    <lineage>
        <taxon>Bacteria</taxon>
        <taxon>Bacillati</taxon>
        <taxon>Actinomycetota</taxon>
        <taxon>Actinomycetes</taxon>
        <taxon>Kitasatosporales</taxon>
        <taxon>Streptomycetaceae</taxon>
        <taxon>Streptomyces</taxon>
    </lineage>
</organism>
<name>A0ABN1AQM5_9ACTN</name>
<evidence type="ECO:0000313" key="1">
    <source>
        <dbReference type="EMBL" id="GAA0481936.1"/>
    </source>
</evidence>
<gene>
    <name evidence="1" type="ORF">GCM10010361_53410</name>
</gene>